<gene>
    <name evidence="2" type="ORF">ACFSBH_19425</name>
</gene>
<comment type="caution">
    <text evidence="2">The sequence shown here is derived from an EMBL/GenBank/DDBJ whole genome shotgun (WGS) entry which is preliminary data.</text>
</comment>
<feature type="coiled-coil region" evidence="1">
    <location>
        <begin position="249"/>
        <end position="290"/>
    </location>
</feature>
<keyword evidence="1" id="KW-0175">Coiled coil</keyword>
<dbReference type="RefSeq" id="WP_379599284.1">
    <property type="nucleotide sequence ID" value="NZ_JBHUDE010000163.1"/>
</dbReference>
<feature type="coiled-coil region" evidence="1">
    <location>
        <begin position="151"/>
        <end position="222"/>
    </location>
</feature>
<dbReference type="Proteomes" id="UP001597221">
    <property type="component" value="Unassembled WGS sequence"/>
</dbReference>
<name>A0ABW4HVW4_9BACI</name>
<organism evidence="2 3">
    <name type="scientific">Oceanobacillus luteolus</name>
    <dbReference type="NCBI Taxonomy" id="1274358"/>
    <lineage>
        <taxon>Bacteria</taxon>
        <taxon>Bacillati</taxon>
        <taxon>Bacillota</taxon>
        <taxon>Bacilli</taxon>
        <taxon>Bacillales</taxon>
        <taxon>Bacillaceae</taxon>
        <taxon>Oceanobacillus</taxon>
    </lineage>
</organism>
<accession>A0ABW4HVW4</accession>
<proteinExistence type="predicted"/>
<protein>
    <recommendedName>
        <fullName evidence="4">MerR family transcriptional regulator</fullName>
    </recommendedName>
</protein>
<evidence type="ECO:0000256" key="1">
    <source>
        <dbReference type="SAM" id="Coils"/>
    </source>
</evidence>
<evidence type="ECO:0008006" key="4">
    <source>
        <dbReference type="Google" id="ProtNLM"/>
    </source>
</evidence>
<evidence type="ECO:0000313" key="2">
    <source>
        <dbReference type="EMBL" id="MFD1609793.1"/>
    </source>
</evidence>
<evidence type="ECO:0000313" key="3">
    <source>
        <dbReference type="Proteomes" id="UP001597221"/>
    </source>
</evidence>
<dbReference type="EMBL" id="JBHUDE010000163">
    <property type="protein sequence ID" value="MFD1609793.1"/>
    <property type="molecule type" value="Genomic_DNA"/>
</dbReference>
<keyword evidence="3" id="KW-1185">Reference proteome</keyword>
<reference evidence="3" key="1">
    <citation type="journal article" date="2019" name="Int. J. Syst. Evol. Microbiol.">
        <title>The Global Catalogue of Microorganisms (GCM) 10K type strain sequencing project: providing services to taxonomists for standard genome sequencing and annotation.</title>
        <authorList>
            <consortium name="The Broad Institute Genomics Platform"/>
            <consortium name="The Broad Institute Genome Sequencing Center for Infectious Disease"/>
            <person name="Wu L."/>
            <person name="Ma J."/>
        </authorList>
    </citation>
    <scope>NUCLEOTIDE SEQUENCE [LARGE SCALE GENOMIC DNA]</scope>
    <source>
        <strain evidence="3">CGMCC 1.12376</strain>
    </source>
</reference>
<sequence length="308" mass="36270">MGNNIKEIYIEEFKNDPIYRMVRDSRLEGYLFPDSLLEVETNKTYSTIEVGKFIGRKDSTIRNYFKTELLDYIDPEKVGNTYRLDYINIFKIHMISLLFEKGRKNKSEIAYELGLKSGVKIGTGDDVPEFIKRQNHEIDNIKQYLAFMTKRMQVQDELRMLENNRNDKNIQLIKLESKIELLKSESNEDKYFNAIATAVEELSNMELENTKLIKELKEKKSILNWFTKKEKQIDDNLSLSNPAERISEVLKTTDEQDRNQEEIRKLNEQMNELKEEIKVLNQAIIEKGNELKGSTIETLSNNQKNYIE</sequence>